<dbReference type="Gene3D" id="1.10.10.60">
    <property type="entry name" value="Homeodomain-like"/>
    <property type="match status" value="1"/>
</dbReference>
<protein>
    <submittedName>
        <fullName evidence="5">AraC family transcriptional regulator</fullName>
    </submittedName>
</protein>
<keyword evidence="2" id="KW-0238">DNA-binding</keyword>
<keyword evidence="1" id="KW-0805">Transcription regulation</keyword>
<dbReference type="Proteomes" id="UP001082899">
    <property type="component" value="Unassembled WGS sequence"/>
</dbReference>
<evidence type="ECO:0000256" key="2">
    <source>
        <dbReference type="ARBA" id="ARBA00023125"/>
    </source>
</evidence>
<dbReference type="SUPFAM" id="SSF51182">
    <property type="entry name" value="RmlC-like cupins"/>
    <property type="match status" value="1"/>
</dbReference>
<dbReference type="InterPro" id="IPR011051">
    <property type="entry name" value="RmlC_Cupin_sf"/>
</dbReference>
<organism evidence="5 6">
    <name type="scientific">Robbsia betulipollinis</name>
    <dbReference type="NCBI Taxonomy" id="2981849"/>
    <lineage>
        <taxon>Bacteria</taxon>
        <taxon>Pseudomonadati</taxon>
        <taxon>Pseudomonadota</taxon>
        <taxon>Betaproteobacteria</taxon>
        <taxon>Burkholderiales</taxon>
        <taxon>Burkholderiaceae</taxon>
        <taxon>Robbsia</taxon>
    </lineage>
</organism>
<dbReference type="Gene3D" id="2.60.120.10">
    <property type="entry name" value="Jelly Rolls"/>
    <property type="match status" value="1"/>
</dbReference>
<dbReference type="InterPro" id="IPR020449">
    <property type="entry name" value="Tscrpt_reg_AraC-type_HTH"/>
</dbReference>
<evidence type="ECO:0000313" key="5">
    <source>
        <dbReference type="EMBL" id="MCY0388972.1"/>
    </source>
</evidence>
<dbReference type="PANTHER" id="PTHR11019">
    <property type="entry name" value="HTH-TYPE TRANSCRIPTIONAL REGULATOR NIMR"/>
    <property type="match status" value="1"/>
</dbReference>
<dbReference type="SUPFAM" id="SSF46689">
    <property type="entry name" value="Homeodomain-like"/>
    <property type="match status" value="1"/>
</dbReference>
<name>A0ABT3ZRC3_9BURK</name>
<reference evidence="5" key="1">
    <citation type="submission" date="2022-11" db="EMBL/GenBank/DDBJ databases">
        <title>Robbsia betulipollinis sp. nov., isolated from pollen of birch (Betula pendula).</title>
        <authorList>
            <person name="Shi H."/>
            <person name="Ambika Manirajan B."/>
            <person name="Ratering S."/>
            <person name="Geissler-Plaum R."/>
            <person name="Schnell S."/>
        </authorList>
    </citation>
    <scope>NUCLEOTIDE SEQUENCE</scope>
    <source>
        <strain evidence="5">Bb-Pol-6</strain>
    </source>
</reference>
<dbReference type="EMBL" id="JAPMXC010000006">
    <property type="protein sequence ID" value="MCY0388972.1"/>
    <property type="molecule type" value="Genomic_DNA"/>
</dbReference>
<accession>A0ABT3ZRC3</accession>
<dbReference type="SMART" id="SM00342">
    <property type="entry name" value="HTH_ARAC"/>
    <property type="match status" value="1"/>
</dbReference>
<evidence type="ECO:0000313" key="6">
    <source>
        <dbReference type="Proteomes" id="UP001082899"/>
    </source>
</evidence>
<dbReference type="PROSITE" id="PS00041">
    <property type="entry name" value="HTH_ARAC_FAMILY_1"/>
    <property type="match status" value="1"/>
</dbReference>
<dbReference type="Pfam" id="PF12833">
    <property type="entry name" value="HTH_18"/>
    <property type="match status" value="1"/>
</dbReference>
<dbReference type="Pfam" id="PF07883">
    <property type="entry name" value="Cupin_2"/>
    <property type="match status" value="1"/>
</dbReference>
<dbReference type="PRINTS" id="PR00032">
    <property type="entry name" value="HTHARAC"/>
</dbReference>
<evidence type="ECO:0000256" key="3">
    <source>
        <dbReference type="ARBA" id="ARBA00023163"/>
    </source>
</evidence>
<keyword evidence="6" id="KW-1185">Reference proteome</keyword>
<dbReference type="PANTHER" id="PTHR11019:SF159">
    <property type="entry name" value="TRANSCRIPTIONAL REGULATOR-RELATED"/>
    <property type="match status" value="1"/>
</dbReference>
<feature type="domain" description="HTH araC/xylS-type" evidence="4">
    <location>
        <begin position="174"/>
        <end position="256"/>
    </location>
</feature>
<keyword evidence="3" id="KW-0804">Transcription</keyword>
<dbReference type="RefSeq" id="WP_267848839.1">
    <property type="nucleotide sequence ID" value="NZ_JAPMXC010000006.1"/>
</dbReference>
<dbReference type="InterPro" id="IPR018062">
    <property type="entry name" value="HTH_AraC-typ_CS"/>
</dbReference>
<dbReference type="PROSITE" id="PS01124">
    <property type="entry name" value="HTH_ARAC_FAMILY_2"/>
    <property type="match status" value="1"/>
</dbReference>
<sequence>MHSELATTAHIAVRLPAPAVAKACVPVWTYECAEEGGRIEVARWTDDGSLPLRTHFHEETQVTVVLSGVRSFHVGGQTLVVTAGHYVVIPAGWSHRAEASSALISRGVNAYLREALLIREPAVGSLALIEMKQHNLDYRAMAESILCRTGSGMRERDILKARTVALAAISSFEKLSDVARGQGVTREAFSRRVAELLGMPPHRYRSIERLNRGRRRLRAGEDVATIAADLAFADQSHFTRLFRATFGTTPGRYQKGFA</sequence>
<dbReference type="InterPro" id="IPR018060">
    <property type="entry name" value="HTH_AraC"/>
</dbReference>
<comment type="caution">
    <text evidence="5">The sequence shown here is derived from an EMBL/GenBank/DDBJ whole genome shotgun (WGS) entry which is preliminary data.</text>
</comment>
<dbReference type="InterPro" id="IPR014710">
    <property type="entry name" value="RmlC-like_jellyroll"/>
</dbReference>
<evidence type="ECO:0000256" key="1">
    <source>
        <dbReference type="ARBA" id="ARBA00023015"/>
    </source>
</evidence>
<evidence type="ECO:0000259" key="4">
    <source>
        <dbReference type="PROSITE" id="PS01124"/>
    </source>
</evidence>
<proteinExistence type="predicted"/>
<gene>
    <name evidence="5" type="ORF">OVY01_17520</name>
</gene>
<dbReference type="InterPro" id="IPR009057">
    <property type="entry name" value="Homeodomain-like_sf"/>
</dbReference>
<dbReference type="InterPro" id="IPR013096">
    <property type="entry name" value="Cupin_2"/>
</dbReference>